<dbReference type="InterPro" id="IPR016147">
    <property type="entry name" value="Pili_assmbl_chaperone_N"/>
</dbReference>
<feature type="domain" description="Pili assembly chaperone C-terminal" evidence="11">
    <location>
        <begin position="174"/>
        <end position="234"/>
    </location>
</feature>
<evidence type="ECO:0000256" key="8">
    <source>
        <dbReference type="RuleBase" id="RU003918"/>
    </source>
</evidence>
<evidence type="ECO:0000256" key="2">
    <source>
        <dbReference type="ARBA" id="ARBA00007399"/>
    </source>
</evidence>
<keyword evidence="7" id="KW-0393">Immunoglobulin domain</keyword>
<dbReference type="Proteomes" id="UP001056635">
    <property type="component" value="Chromosome"/>
</dbReference>
<comment type="subcellular location">
    <subcellularLocation>
        <location evidence="1 8">Periplasm</location>
    </subcellularLocation>
</comment>
<keyword evidence="3" id="KW-1029">Fimbrium biogenesis</keyword>
<protein>
    <submittedName>
        <fullName evidence="12">Fimbria/pilus periplasmic chaperone</fullName>
    </submittedName>
</protein>
<dbReference type="PROSITE" id="PS00635">
    <property type="entry name" value="PILI_CHAPERONE"/>
    <property type="match status" value="1"/>
</dbReference>
<feature type="signal peptide" evidence="9">
    <location>
        <begin position="1"/>
        <end position="22"/>
    </location>
</feature>
<feature type="domain" description="Pili assembly chaperone N-terminal" evidence="10">
    <location>
        <begin position="23"/>
        <end position="146"/>
    </location>
</feature>
<evidence type="ECO:0000256" key="6">
    <source>
        <dbReference type="ARBA" id="ARBA00023186"/>
    </source>
</evidence>
<dbReference type="SUPFAM" id="SSF49584">
    <property type="entry name" value="Periplasmic chaperone C-domain"/>
    <property type="match status" value="1"/>
</dbReference>
<comment type="similarity">
    <text evidence="2 8">Belongs to the periplasmic pilus chaperone family.</text>
</comment>
<gene>
    <name evidence="12" type="ORF">K6958_20285</name>
</gene>
<evidence type="ECO:0000313" key="13">
    <source>
        <dbReference type="Proteomes" id="UP001056635"/>
    </source>
</evidence>
<dbReference type="InterPro" id="IPR016148">
    <property type="entry name" value="Pili_assmbl_chaperone_C"/>
</dbReference>
<keyword evidence="4 9" id="KW-0732">Signal</keyword>
<dbReference type="InterPro" id="IPR018046">
    <property type="entry name" value="Pili_assmbl_chaperone_CS"/>
</dbReference>
<evidence type="ECO:0000256" key="9">
    <source>
        <dbReference type="SAM" id="SignalP"/>
    </source>
</evidence>
<dbReference type="Gene3D" id="2.60.40.10">
    <property type="entry name" value="Immunoglobulins"/>
    <property type="match status" value="2"/>
</dbReference>
<evidence type="ECO:0000259" key="11">
    <source>
        <dbReference type="Pfam" id="PF02753"/>
    </source>
</evidence>
<name>A0ABY4R6X2_9GAMM</name>
<keyword evidence="5" id="KW-0574">Periplasm</keyword>
<dbReference type="InterPro" id="IPR050643">
    <property type="entry name" value="Periplasmic_pilus_chap"/>
</dbReference>
<dbReference type="InterPro" id="IPR001829">
    <property type="entry name" value="Pili_assmbl_chaperone_bac"/>
</dbReference>
<dbReference type="SUPFAM" id="SSF49354">
    <property type="entry name" value="PapD-like"/>
    <property type="match status" value="1"/>
</dbReference>
<dbReference type="RefSeq" id="WP_249892754.1">
    <property type="nucleotide sequence ID" value="NZ_CP082904.1"/>
</dbReference>
<keyword evidence="13" id="KW-1185">Reference proteome</keyword>
<evidence type="ECO:0000313" key="12">
    <source>
        <dbReference type="EMBL" id="UQY44128.1"/>
    </source>
</evidence>
<dbReference type="Pfam" id="PF02753">
    <property type="entry name" value="PapD_C"/>
    <property type="match status" value="1"/>
</dbReference>
<proteinExistence type="inferred from homology"/>
<evidence type="ECO:0000256" key="4">
    <source>
        <dbReference type="ARBA" id="ARBA00022729"/>
    </source>
</evidence>
<evidence type="ECO:0000256" key="5">
    <source>
        <dbReference type="ARBA" id="ARBA00022764"/>
    </source>
</evidence>
<dbReference type="InterPro" id="IPR008962">
    <property type="entry name" value="PapD-like_sf"/>
</dbReference>
<dbReference type="PANTHER" id="PTHR30251">
    <property type="entry name" value="PILUS ASSEMBLY CHAPERONE"/>
    <property type="match status" value="1"/>
</dbReference>
<evidence type="ECO:0000256" key="1">
    <source>
        <dbReference type="ARBA" id="ARBA00004418"/>
    </source>
</evidence>
<organism evidence="12 13">
    <name type="scientific">Mixta hanseatica</name>
    <dbReference type="NCBI Taxonomy" id="2872648"/>
    <lineage>
        <taxon>Bacteria</taxon>
        <taxon>Pseudomonadati</taxon>
        <taxon>Pseudomonadota</taxon>
        <taxon>Gammaproteobacteria</taxon>
        <taxon>Enterobacterales</taxon>
        <taxon>Erwiniaceae</taxon>
        <taxon>Mixta</taxon>
    </lineage>
</organism>
<dbReference type="PRINTS" id="PR00969">
    <property type="entry name" value="CHAPERONPILI"/>
</dbReference>
<feature type="chain" id="PRO_5045818062" evidence="9">
    <location>
        <begin position="23"/>
        <end position="240"/>
    </location>
</feature>
<reference evidence="12" key="1">
    <citation type="submission" date="2021-09" db="EMBL/GenBank/DDBJ databases">
        <title>First case of bloodstream infection caused by Mixta hanseatica sp. nov., a member of the Erwiniaceae family.</title>
        <authorList>
            <person name="Both A."/>
            <person name="Huang J."/>
            <person name="Wenzel P."/>
            <person name="Aepfelbacher M."/>
            <person name="Rohde H."/>
            <person name="Christner M."/>
            <person name="Hentschke M."/>
        </authorList>
    </citation>
    <scope>NUCLEOTIDE SEQUENCE</scope>
    <source>
        <strain evidence="12">X22927</strain>
    </source>
</reference>
<accession>A0ABY4R6X2</accession>
<dbReference type="InterPro" id="IPR013783">
    <property type="entry name" value="Ig-like_fold"/>
</dbReference>
<sequence>MNIKFSSLLFSALLLTAMSASAGIVINSTRVIYPEEKNEVTVRLESQNDYSSLIQSWIDSGNKSQEIKNINVPFVLLPPITRIEPHQGQTLRISYLEEGFNLPADRESVFWLNVLDIPPKASGKGENLLQMAIRTRIKLFFRPKALQDASPAEAAEKIIWRLVKDNKKTVLEADNRSPFHISITSVEAKSASGTLNAPGEMIAPFSKAVYAFPGNKFTLSKFKYIYINDYGASVPIEREI</sequence>
<keyword evidence="6 8" id="KW-0143">Chaperone</keyword>
<evidence type="ECO:0000259" key="10">
    <source>
        <dbReference type="Pfam" id="PF00345"/>
    </source>
</evidence>
<dbReference type="InterPro" id="IPR036316">
    <property type="entry name" value="Pili_assmbl_chap_C_dom_sf"/>
</dbReference>
<evidence type="ECO:0000256" key="3">
    <source>
        <dbReference type="ARBA" id="ARBA00022558"/>
    </source>
</evidence>
<evidence type="ECO:0000256" key="7">
    <source>
        <dbReference type="ARBA" id="ARBA00023319"/>
    </source>
</evidence>
<dbReference type="Pfam" id="PF00345">
    <property type="entry name" value="PapD_N"/>
    <property type="match status" value="1"/>
</dbReference>
<dbReference type="PANTHER" id="PTHR30251:SF2">
    <property type="entry name" value="FIMBRIAL CHAPERONE YADV-RELATED"/>
    <property type="match status" value="1"/>
</dbReference>
<dbReference type="EMBL" id="CP082904">
    <property type="protein sequence ID" value="UQY44128.1"/>
    <property type="molecule type" value="Genomic_DNA"/>
</dbReference>